<name>A0A4Y2TAX7_ARAVE</name>
<feature type="non-terminal residue" evidence="7">
    <location>
        <position position="366"/>
    </location>
</feature>
<dbReference type="PANTHER" id="PTHR43918">
    <property type="entry name" value="ACETYLCHOLINESTERASE"/>
    <property type="match status" value="1"/>
</dbReference>
<evidence type="ECO:0000256" key="4">
    <source>
        <dbReference type="ARBA" id="ARBA00023180"/>
    </source>
</evidence>
<dbReference type="InterPro" id="IPR019826">
    <property type="entry name" value="Carboxylesterase_B_AS"/>
</dbReference>
<sequence>MYSGLPLAALGDIIVVRVNYRVGPFGFLTSGTQDAPGNVGLWDILEGLRWINKYIGYFGGDTSRITIAGESAGSWSVGLLAVSPLAKGLYKRQIMESGSPIFLAAENNTQNLALSQRVAEMVGCASPTFTIKDYPGPVVECLRRLDPAVLAGADYTLDPHGLQSFLYQYGDEILPANPRISILKGDFRCTELLIGSNHDEGSLLISAKFLELFGFFGEKKPLFNKSVGADLIRKIFKDFPDPESVVQHYLPYSLPEEASGTIRYQAYTSFGDMLLLCPGVYHAEKCAEKGGNVYSYFFTHRPSNSPFAPWMGEVHFDEVQFVFGSPLLDPASYTQEEEWISRQIIEIWSSFAKDGKPRHSLATVYG</sequence>
<dbReference type="Proteomes" id="UP000499080">
    <property type="component" value="Unassembled WGS sequence"/>
</dbReference>
<dbReference type="OrthoDB" id="6475789at2759"/>
<dbReference type="Pfam" id="PF00135">
    <property type="entry name" value="COesterase"/>
    <property type="match status" value="1"/>
</dbReference>
<dbReference type="EC" id="3.1.1.-" evidence="5"/>
<evidence type="ECO:0000313" key="7">
    <source>
        <dbReference type="EMBL" id="GBN97727.1"/>
    </source>
</evidence>
<gene>
    <name evidence="7" type="primary">ACES_52</name>
    <name evidence="7" type="ORF">AVEN_2099_1</name>
</gene>
<dbReference type="InterPro" id="IPR029058">
    <property type="entry name" value="AB_hydrolase_fold"/>
</dbReference>
<dbReference type="AlphaFoldDB" id="A0A4Y2TAX7"/>
<dbReference type="Gene3D" id="3.40.50.1820">
    <property type="entry name" value="alpha/beta hydrolase"/>
    <property type="match status" value="1"/>
</dbReference>
<feature type="domain" description="Carboxylesterase type B" evidence="6">
    <location>
        <begin position="2"/>
        <end position="359"/>
    </location>
</feature>
<evidence type="ECO:0000256" key="1">
    <source>
        <dbReference type="ARBA" id="ARBA00005964"/>
    </source>
</evidence>
<dbReference type="GO" id="GO:0005886">
    <property type="term" value="C:plasma membrane"/>
    <property type="evidence" value="ECO:0007669"/>
    <property type="project" value="TreeGrafter"/>
</dbReference>
<evidence type="ECO:0000256" key="2">
    <source>
        <dbReference type="ARBA" id="ARBA00022487"/>
    </source>
</evidence>
<dbReference type="GO" id="GO:0003990">
    <property type="term" value="F:acetylcholinesterase activity"/>
    <property type="evidence" value="ECO:0007669"/>
    <property type="project" value="TreeGrafter"/>
</dbReference>
<dbReference type="GO" id="GO:0006581">
    <property type="term" value="P:acetylcholine catabolic process"/>
    <property type="evidence" value="ECO:0007669"/>
    <property type="project" value="TreeGrafter"/>
</dbReference>
<protein>
    <recommendedName>
        <fullName evidence="5">Carboxylic ester hydrolase</fullName>
        <ecNumber evidence="5">3.1.1.-</ecNumber>
    </recommendedName>
</protein>
<dbReference type="PROSITE" id="PS00122">
    <property type="entry name" value="CARBOXYLESTERASE_B_1"/>
    <property type="match status" value="1"/>
</dbReference>
<accession>A0A4Y2TAX7</accession>
<dbReference type="InterPro" id="IPR050654">
    <property type="entry name" value="AChE-related_enzymes"/>
</dbReference>
<keyword evidence="2" id="KW-0719">Serine esterase</keyword>
<comment type="caution">
    <text evidence="7">The sequence shown here is derived from an EMBL/GenBank/DDBJ whole genome shotgun (WGS) entry which is preliminary data.</text>
</comment>
<proteinExistence type="inferred from homology"/>
<keyword evidence="8" id="KW-1185">Reference proteome</keyword>
<keyword evidence="4" id="KW-0325">Glycoprotein</keyword>
<keyword evidence="3 5" id="KW-0378">Hydrolase</keyword>
<evidence type="ECO:0000256" key="3">
    <source>
        <dbReference type="ARBA" id="ARBA00022801"/>
    </source>
</evidence>
<reference evidence="7 8" key="1">
    <citation type="journal article" date="2019" name="Sci. Rep.">
        <title>Orb-weaving spider Araneus ventricosus genome elucidates the spidroin gene catalogue.</title>
        <authorList>
            <person name="Kono N."/>
            <person name="Nakamura H."/>
            <person name="Ohtoshi R."/>
            <person name="Moran D.A.P."/>
            <person name="Shinohara A."/>
            <person name="Yoshida Y."/>
            <person name="Fujiwara M."/>
            <person name="Mori M."/>
            <person name="Tomita M."/>
            <person name="Arakawa K."/>
        </authorList>
    </citation>
    <scope>NUCLEOTIDE SEQUENCE [LARGE SCALE GENOMIC DNA]</scope>
</reference>
<dbReference type="SUPFAM" id="SSF53474">
    <property type="entry name" value="alpha/beta-Hydrolases"/>
    <property type="match status" value="1"/>
</dbReference>
<organism evidence="7 8">
    <name type="scientific">Araneus ventricosus</name>
    <name type="common">Orbweaver spider</name>
    <name type="synonym">Epeira ventricosa</name>
    <dbReference type="NCBI Taxonomy" id="182803"/>
    <lineage>
        <taxon>Eukaryota</taxon>
        <taxon>Metazoa</taxon>
        <taxon>Ecdysozoa</taxon>
        <taxon>Arthropoda</taxon>
        <taxon>Chelicerata</taxon>
        <taxon>Arachnida</taxon>
        <taxon>Araneae</taxon>
        <taxon>Araneomorphae</taxon>
        <taxon>Entelegynae</taxon>
        <taxon>Araneoidea</taxon>
        <taxon>Araneidae</taxon>
        <taxon>Araneus</taxon>
    </lineage>
</organism>
<dbReference type="PANTHER" id="PTHR43918:SF4">
    <property type="entry name" value="CARBOXYLIC ESTER HYDROLASE"/>
    <property type="match status" value="1"/>
</dbReference>
<evidence type="ECO:0000259" key="6">
    <source>
        <dbReference type="Pfam" id="PF00135"/>
    </source>
</evidence>
<comment type="similarity">
    <text evidence="1 5">Belongs to the type-B carboxylesterase/lipase family.</text>
</comment>
<evidence type="ECO:0000256" key="5">
    <source>
        <dbReference type="RuleBase" id="RU361235"/>
    </source>
</evidence>
<dbReference type="GO" id="GO:0019695">
    <property type="term" value="P:choline metabolic process"/>
    <property type="evidence" value="ECO:0007669"/>
    <property type="project" value="TreeGrafter"/>
</dbReference>
<dbReference type="EMBL" id="BGPR01027311">
    <property type="protein sequence ID" value="GBN97727.1"/>
    <property type="molecule type" value="Genomic_DNA"/>
</dbReference>
<dbReference type="InterPro" id="IPR002018">
    <property type="entry name" value="CarbesteraseB"/>
</dbReference>
<dbReference type="GO" id="GO:0005615">
    <property type="term" value="C:extracellular space"/>
    <property type="evidence" value="ECO:0007669"/>
    <property type="project" value="TreeGrafter"/>
</dbReference>
<evidence type="ECO:0000313" key="8">
    <source>
        <dbReference type="Proteomes" id="UP000499080"/>
    </source>
</evidence>